<evidence type="ECO:0008006" key="5">
    <source>
        <dbReference type="Google" id="ProtNLM"/>
    </source>
</evidence>
<accession>A0ABQ3V3V3</accession>
<dbReference type="PROSITE" id="PS51257">
    <property type="entry name" value="PROKAR_LIPOPROTEIN"/>
    <property type="match status" value="1"/>
</dbReference>
<protein>
    <recommendedName>
        <fullName evidence="5">Glycoside hydrolase family 42 N-terminal domain-containing protein</fullName>
    </recommendedName>
</protein>
<feature type="compositionally biased region" description="Polar residues" evidence="1">
    <location>
        <begin position="33"/>
        <end position="53"/>
    </location>
</feature>
<keyword evidence="2" id="KW-0732">Signal</keyword>
<name>A0ABQ3V3V3_9CHLR</name>
<dbReference type="PANTHER" id="PTHR12631">
    <property type="entry name" value="ALPHA-L-IDURONIDASE"/>
    <property type="match status" value="1"/>
</dbReference>
<dbReference type="SUPFAM" id="SSF51445">
    <property type="entry name" value="(Trans)glycosidases"/>
    <property type="match status" value="1"/>
</dbReference>
<dbReference type="Gene3D" id="3.20.20.80">
    <property type="entry name" value="Glycosidases"/>
    <property type="match status" value="1"/>
</dbReference>
<dbReference type="RefSeq" id="WP_201375363.1">
    <property type="nucleotide sequence ID" value="NZ_BNJG01000003.1"/>
</dbReference>
<dbReference type="PANTHER" id="PTHR12631:SF10">
    <property type="entry name" value="BETA-XYLOSIDASE-LIKE PROTEIN-RELATED"/>
    <property type="match status" value="1"/>
</dbReference>
<feature type="signal peptide" evidence="2">
    <location>
        <begin position="1"/>
        <end position="26"/>
    </location>
</feature>
<reference evidence="3 4" key="1">
    <citation type="journal article" date="2021" name="Int. J. Syst. Evol. Microbiol.">
        <title>Reticulibacter mediterranei gen. nov., sp. nov., within the new family Reticulibacteraceae fam. nov., and Ktedonospora formicarum gen. nov., sp. nov., Ktedonobacter robiniae sp. nov., Dictyobacter formicarum sp. nov. and Dictyobacter arantiisoli sp. nov., belonging to the class Ktedonobacteria.</title>
        <authorList>
            <person name="Yabe S."/>
            <person name="Zheng Y."/>
            <person name="Wang C.M."/>
            <person name="Sakai Y."/>
            <person name="Abe K."/>
            <person name="Yokota A."/>
            <person name="Donadio S."/>
            <person name="Cavaletti L."/>
            <person name="Monciardini P."/>
        </authorList>
    </citation>
    <scope>NUCLEOTIDE SEQUENCE [LARGE SCALE GENOMIC DNA]</scope>
    <source>
        <strain evidence="3 4">SOSP1-30</strain>
    </source>
</reference>
<evidence type="ECO:0000256" key="2">
    <source>
        <dbReference type="SAM" id="SignalP"/>
    </source>
</evidence>
<dbReference type="InterPro" id="IPR051923">
    <property type="entry name" value="Glycosyl_Hydrolase_39"/>
</dbReference>
<evidence type="ECO:0000313" key="4">
    <source>
        <dbReference type="Proteomes" id="UP000654345"/>
    </source>
</evidence>
<gene>
    <name evidence="3" type="ORF">KSB_76300</name>
</gene>
<organism evidence="3 4">
    <name type="scientific">Ktedonobacter robiniae</name>
    <dbReference type="NCBI Taxonomy" id="2778365"/>
    <lineage>
        <taxon>Bacteria</taxon>
        <taxon>Bacillati</taxon>
        <taxon>Chloroflexota</taxon>
        <taxon>Ktedonobacteria</taxon>
        <taxon>Ktedonobacterales</taxon>
        <taxon>Ktedonobacteraceae</taxon>
        <taxon>Ktedonobacter</taxon>
    </lineage>
</organism>
<keyword evidence="4" id="KW-1185">Reference proteome</keyword>
<dbReference type="InterPro" id="IPR017853">
    <property type="entry name" value="GH"/>
</dbReference>
<proteinExistence type="predicted"/>
<feature type="region of interest" description="Disordered" evidence="1">
    <location>
        <begin position="33"/>
        <end position="63"/>
    </location>
</feature>
<evidence type="ECO:0000313" key="3">
    <source>
        <dbReference type="EMBL" id="GHO59155.1"/>
    </source>
</evidence>
<sequence length="530" mass="58367">MSEWEKRSAYFWLCLALLVISLSSCANPDNYSPTHVKNSVTEQVKPSPTSTPDELSRCKGKDASTTNDGKIHVLVDKSCSATSQFALGVTHVNNEAVLPPESKGSDSSNDVRSLLRTSVSYQNTHIMGWGLPDPWPDPASPEPTNWSALDSRVQLAVDTGSTPVLSLDEAPWWMKGSPLAGGKARTLTSAQEWSSAAYETRILDNKMDAWLHLVQRTAERYMAPPYNVRYFQVWNELKGYYNPGINNYDFTTSPGNPNGVHANHGYTYMYNQVYSTIMKVAQTQGIATDSVKIGGPYVFMDVWSAKQPSNPSNLIKPYGTFDQRPFDVIEYWLQHKVGAGFITVDSSIENREERSTGNLAANPFVASEKFADVVKWIHSLDPAVYPGSTTLPVWFAEWFSYPRNDVLNAAYDNALKSYTMIEFLKAGGAVALAWGESGDGWSDKGLWTTSYAGNAQPEPWYYSASSLKSDFAPGTKIYSTTVSAPDQVEALASDKKLMLVNKMGSSVTVDVNGQSVLLTPYQVKVVSYAG</sequence>
<dbReference type="EMBL" id="BNJG01000003">
    <property type="protein sequence ID" value="GHO59155.1"/>
    <property type="molecule type" value="Genomic_DNA"/>
</dbReference>
<comment type="caution">
    <text evidence="3">The sequence shown here is derived from an EMBL/GenBank/DDBJ whole genome shotgun (WGS) entry which is preliminary data.</text>
</comment>
<feature type="chain" id="PRO_5045516783" description="Glycoside hydrolase family 42 N-terminal domain-containing protein" evidence="2">
    <location>
        <begin position="27"/>
        <end position="530"/>
    </location>
</feature>
<evidence type="ECO:0000256" key="1">
    <source>
        <dbReference type="SAM" id="MobiDB-lite"/>
    </source>
</evidence>
<dbReference type="Proteomes" id="UP000654345">
    <property type="component" value="Unassembled WGS sequence"/>
</dbReference>